<protein>
    <submittedName>
        <fullName evidence="2">Uncharacterized protein</fullName>
    </submittedName>
</protein>
<evidence type="ECO:0000313" key="2">
    <source>
        <dbReference type="EMBL" id="RKL50832.1"/>
    </source>
</evidence>
<evidence type="ECO:0000256" key="1">
    <source>
        <dbReference type="SAM" id="MobiDB-lite"/>
    </source>
</evidence>
<evidence type="ECO:0000313" key="3">
    <source>
        <dbReference type="Proteomes" id="UP000283569"/>
    </source>
</evidence>
<feature type="region of interest" description="Disordered" evidence="1">
    <location>
        <begin position="1"/>
        <end position="33"/>
    </location>
</feature>
<dbReference type="EMBL" id="MRDB01000001">
    <property type="protein sequence ID" value="RKL50832.1"/>
    <property type="molecule type" value="Genomic_DNA"/>
</dbReference>
<proteinExistence type="predicted"/>
<feature type="compositionally biased region" description="Pro residues" evidence="1">
    <location>
        <begin position="16"/>
        <end position="33"/>
    </location>
</feature>
<accession>A0A420UAU5</accession>
<name>A0A420UAU5_GIBIN</name>
<sequence>MEPSDIKRHPPTYSSEPPPTYREITSPPPYPNVPSPEYLNEMFRYSYFRKRWDGCTDTLTDFLAKNKDYKLELYDNDQRLRIWLPDACYMSMEVEELRKICKRLEAAVIRGKLLRYWDLDVAKNYEAKLGPVVAKLRNEYQKKREQDEEFRRMEAKKEASVISAELNLRGKSLDFSLGRIW</sequence>
<organism evidence="2 3">
    <name type="scientific">Gibberella intermedia</name>
    <name type="common">Bulb rot disease fungus</name>
    <name type="synonym">Fusarium proliferatum</name>
    <dbReference type="NCBI Taxonomy" id="948311"/>
    <lineage>
        <taxon>Eukaryota</taxon>
        <taxon>Fungi</taxon>
        <taxon>Dikarya</taxon>
        <taxon>Ascomycota</taxon>
        <taxon>Pezizomycotina</taxon>
        <taxon>Sordariomycetes</taxon>
        <taxon>Hypocreomycetidae</taxon>
        <taxon>Hypocreales</taxon>
        <taxon>Nectriaceae</taxon>
        <taxon>Fusarium</taxon>
        <taxon>Fusarium fujikuroi species complex</taxon>
    </lineage>
</organism>
<dbReference type="AlphaFoldDB" id="A0A420UAU5"/>
<comment type="caution">
    <text evidence="2">The sequence shown here is derived from an EMBL/GenBank/DDBJ whole genome shotgun (WGS) entry which is preliminary data.</text>
</comment>
<reference evidence="2 3" key="1">
    <citation type="journal article" date="2018" name="Sci. Rep.">
        <title>Characterisation of pathogen-specific regions and novel effector candidates in Fusarium oxysporum f. sp. cepae.</title>
        <authorList>
            <person name="Armitage A.D."/>
            <person name="Taylor A."/>
            <person name="Sobczyk M.K."/>
            <person name="Baxter L."/>
            <person name="Greenfield B.P."/>
            <person name="Bates H.J."/>
            <person name="Wilson F."/>
            <person name="Jackson A.C."/>
            <person name="Ott S."/>
            <person name="Harrison R.J."/>
            <person name="Clarkson J.P."/>
        </authorList>
    </citation>
    <scope>NUCLEOTIDE SEQUENCE [LARGE SCALE GENOMIC DNA]</scope>
    <source>
        <strain evidence="2 3">Fp_A8</strain>
    </source>
</reference>
<gene>
    <name evidence="2" type="ORF">BFJ72_g285</name>
</gene>
<dbReference type="Proteomes" id="UP000283569">
    <property type="component" value="Unassembled WGS sequence"/>
</dbReference>